<accession>A0A3M7PXJ1</accession>
<organism evidence="1 2">
    <name type="scientific">Brachionus plicatilis</name>
    <name type="common">Marine rotifer</name>
    <name type="synonym">Brachionus muelleri</name>
    <dbReference type="NCBI Taxonomy" id="10195"/>
    <lineage>
        <taxon>Eukaryota</taxon>
        <taxon>Metazoa</taxon>
        <taxon>Spiralia</taxon>
        <taxon>Gnathifera</taxon>
        <taxon>Rotifera</taxon>
        <taxon>Eurotatoria</taxon>
        <taxon>Monogononta</taxon>
        <taxon>Pseudotrocha</taxon>
        <taxon>Ploima</taxon>
        <taxon>Brachionidae</taxon>
        <taxon>Brachionus</taxon>
    </lineage>
</organism>
<feature type="non-terminal residue" evidence="1">
    <location>
        <position position="1"/>
    </location>
</feature>
<evidence type="ECO:0000313" key="1">
    <source>
        <dbReference type="EMBL" id="RNA03837.1"/>
    </source>
</evidence>
<gene>
    <name evidence="1" type="ORF">BpHYR1_037380</name>
</gene>
<keyword evidence="2" id="KW-1185">Reference proteome</keyword>
<name>A0A3M7PXJ1_BRAPC</name>
<dbReference type="Proteomes" id="UP000276133">
    <property type="component" value="Unassembled WGS sequence"/>
</dbReference>
<comment type="caution">
    <text evidence="1">The sequence shown here is derived from an EMBL/GenBank/DDBJ whole genome shotgun (WGS) entry which is preliminary data.</text>
</comment>
<protein>
    <submittedName>
        <fullName evidence="1">Uncharacterized protein</fullName>
    </submittedName>
</protein>
<proteinExistence type="predicted"/>
<reference evidence="1 2" key="1">
    <citation type="journal article" date="2018" name="Sci. Rep.">
        <title>Genomic signatures of local adaptation to the degree of environmental predictability in rotifers.</title>
        <authorList>
            <person name="Franch-Gras L."/>
            <person name="Hahn C."/>
            <person name="Garcia-Roger E.M."/>
            <person name="Carmona M.J."/>
            <person name="Serra M."/>
            <person name="Gomez A."/>
        </authorList>
    </citation>
    <scope>NUCLEOTIDE SEQUENCE [LARGE SCALE GENOMIC DNA]</scope>
    <source>
        <strain evidence="1">HYR1</strain>
    </source>
</reference>
<evidence type="ECO:0000313" key="2">
    <source>
        <dbReference type="Proteomes" id="UP000276133"/>
    </source>
</evidence>
<sequence length="68" mass="8066">LFSKLKATSDIKYFQEFVSFSWLGRDWFVYSLTISILTSQTQLKGLCRPIGNKKEIRKNNINKIKMKY</sequence>
<dbReference type="EMBL" id="REGN01008326">
    <property type="protein sequence ID" value="RNA03837.1"/>
    <property type="molecule type" value="Genomic_DNA"/>
</dbReference>
<dbReference type="AlphaFoldDB" id="A0A3M7PXJ1"/>